<dbReference type="Proteomes" id="UP000092666">
    <property type="component" value="Unassembled WGS sequence"/>
</dbReference>
<keyword evidence="2" id="KW-1185">Reference proteome</keyword>
<protein>
    <submittedName>
        <fullName evidence="1">Uncharacterized protein</fullName>
    </submittedName>
</protein>
<dbReference type="AlphaFoldDB" id="A0A1B9H0Q8"/>
<evidence type="ECO:0000313" key="2">
    <source>
        <dbReference type="Proteomes" id="UP000092666"/>
    </source>
</evidence>
<proteinExistence type="predicted"/>
<dbReference type="EMBL" id="KI669494">
    <property type="protein sequence ID" value="OCF36840.1"/>
    <property type="molecule type" value="Genomic_DNA"/>
</dbReference>
<reference evidence="2" key="2">
    <citation type="submission" date="2013-12" db="EMBL/GenBank/DDBJ databases">
        <title>Evolution of pathogenesis and genome organization in the Tremellales.</title>
        <authorList>
            <person name="Cuomo C."/>
            <person name="Litvintseva A."/>
            <person name="Heitman J."/>
            <person name="Chen Y."/>
            <person name="Sun S."/>
            <person name="Springer D."/>
            <person name="Dromer F."/>
            <person name="Young S."/>
            <person name="Zeng Q."/>
            <person name="Chapman S."/>
            <person name="Gujja S."/>
            <person name="Saif S."/>
            <person name="Birren B."/>
        </authorList>
    </citation>
    <scope>NUCLEOTIDE SEQUENCE [LARGE SCALE GENOMIC DNA]</scope>
    <source>
        <strain evidence="2">BCC8398</strain>
    </source>
</reference>
<gene>
    <name evidence="1" type="ORF">I316_01437</name>
</gene>
<accession>A0A1B9H0Q8</accession>
<organism evidence="1 2">
    <name type="scientific">Kwoniella heveanensis BCC8398</name>
    <dbReference type="NCBI Taxonomy" id="1296120"/>
    <lineage>
        <taxon>Eukaryota</taxon>
        <taxon>Fungi</taxon>
        <taxon>Dikarya</taxon>
        <taxon>Basidiomycota</taxon>
        <taxon>Agaricomycotina</taxon>
        <taxon>Tremellomycetes</taxon>
        <taxon>Tremellales</taxon>
        <taxon>Cryptococcaceae</taxon>
        <taxon>Kwoniella</taxon>
    </lineage>
</organism>
<evidence type="ECO:0000313" key="1">
    <source>
        <dbReference type="EMBL" id="OCF36840.1"/>
    </source>
</evidence>
<name>A0A1B9H0Q8_9TREE</name>
<sequence>MISNPPNRPNNTAQIDAIMIDGGGDDSYAITLEKDVWVNANLGTSTYARWFGNLPEGKTGEETYGEMCLQAEYELPDGSNVGSSVGLMTNRKPVDFTIVG</sequence>
<reference evidence="1 2" key="1">
    <citation type="submission" date="2013-07" db="EMBL/GenBank/DDBJ databases">
        <title>The Genome Sequence of Cryptococcus heveanensis BCC8398.</title>
        <authorList>
            <consortium name="The Broad Institute Genome Sequencing Platform"/>
            <person name="Cuomo C."/>
            <person name="Litvintseva A."/>
            <person name="Chen Y."/>
            <person name="Heitman J."/>
            <person name="Sun S."/>
            <person name="Springer D."/>
            <person name="Dromer F."/>
            <person name="Young S.K."/>
            <person name="Zeng Q."/>
            <person name="Gargeya S."/>
            <person name="Fitzgerald M."/>
            <person name="Abouelleil A."/>
            <person name="Alvarado L."/>
            <person name="Berlin A.M."/>
            <person name="Chapman S.B."/>
            <person name="Dewar J."/>
            <person name="Goldberg J."/>
            <person name="Griggs A."/>
            <person name="Gujja S."/>
            <person name="Hansen M."/>
            <person name="Howarth C."/>
            <person name="Imamovic A."/>
            <person name="Larimer J."/>
            <person name="McCowan C."/>
            <person name="Murphy C."/>
            <person name="Pearson M."/>
            <person name="Priest M."/>
            <person name="Roberts A."/>
            <person name="Saif S."/>
            <person name="Shea T."/>
            <person name="Sykes S."/>
            <person name="Wortman J."/>
            <person name="Nusbaum C."/>
            <person name="Birren B."/>
        </authorList>
    </citation>
    <scope>NUCLEOTIDE SEQUENCE [LARGE SCALE GENOMIC DNA]</scope>
    <source>
        <strain evidence="1 2">BCC8398</strain>
    </source>
</reference>